<reference evidence="3" key="1">
    <citation type="submission" date="2022-08" db="EMBL/GenBank/DDBJ databases">
        <authorList>
            <person name="Gutierrez-Valencia J."/>
        </authorList>
    </citation>
    <scope>NUCLEOTIDE SEQUENCE</scope>
</reference>
<comment type="caution">
    <text evidence="3">The sequence shown here is derived from an EMBL/GenBank/DDBJ whole genome shotgun (WGS) entry which is preliminary data.</text>
</comment>
<keyword evidence="2" id="KW-0732">Signal</keyword>
<gene>
    <name evidence="3" type="ORF">LITE_LOCUS36794</name>
</gene>
<feature type="region of interest" description="Disordered" evidence="1">
    <location>
        <begin position="119"/>
        <end position="153"/>
    </location>
</feature>
<feature type="chain" id="PRO_5043897517" description="Bifunctional inhibitor/plant lipid transfer protein/seed storage helical domain-containing protein" evidence="2">
    <location>
        <begin position="24"/>
        <end position="190"/>
    </location>
</feature>
<evidence type="ECO:0000313" key="3">
    <source>
        <dbReference type="EMBL" id="CAI0465902.1"/>
    </source>
</evidence>
<keyword evidence="4" id="KW-1185">Reference proteome</keyword>
<dbReference type="InterPro" id="IPR036312">
    <property type="entry name" value="Bifun_inhib/LTP/seed_sf"/>
</dbReference>
<organism evidence="3 4">
    <name type="scientific">Linum tenue</name>
    <dbReference type="NCBI Taxonomy" id="586396"/>
    <lineage>
        <taxon>Eukaryota</taxon>
        <taxon>Viridiplantae</taxon>
        <taxon>Streptophyta</taxon>
        <taxon>Embryophyta</taxon>
        <taxon>Tracheophyta</taxon>
        <taxon>Spermatophyta</taxon>
        <taxon>Magnoliopsida</taxon>
        <taxon>eudicotyledons</taxon>
        <taxon>Gunneridae</taxon>
        <taxon>Pentapetalae</taxon>
        <taxon>rosids</taxon>
        <taxon>fabids</taxon>
        <taxon>Malpighiales</taxon>
        <taxon>Linaceae</taxon>
        <taxon>Linum</taxon>
    </lineage>
</organism>
<evidence type="ECO:0000313" key="4">
    <source>
        <dbReference type="Proteomes" id="UP001154282"/>
    </source>
</evidence>
<dbReference type="CDD" id="cd00010">
    <property type="entry name" value="AAI_LTSS"/>
    <property type="match status" value="1"/>
</dbReference>
<dbReference type="EMBL" id="CAMGYJ010000008">
    <property type="protein sequence ID" value="CAI0465902.1"/>
    <property type="molecule type" value="Genomic_DNA"/>
</dbReference>
<sequence length="190" mass="20816">MATIFHLLVVTTVVCLVTPTVLCKHTKDCSIREMDLAPCFRLSNGPFSIEDSCCKVLNKAVKSGFDCLCLLLGSSTPPLLASALSLKLSNCLIKVPSLNHCGAVVPFQANRSTETHHHKLSRPFFLPPSPPPDNGRRNSTTEPPPSNEPPSAISNRLMTANEAESIKKSLHQILLLFFAFQAYHLLLNRV</sequence>
<dbReference type="Proteomes" id="UP001154282">
    <property type="component" value="Unassembled WGS sequence"/>
</dbReference>
<accession>A0AAV0P5J0</accession>
<protein>
    <recommendedName>
        <fullName evidence="5">Bifunctional inhibitor/plant lipid transfer protein/seed storage helical domain-containing protein</fullName>
    </recommendedName>
</protein>
<evidence type="ECO:0000256" key="2">
    <source>
        <dbReference type="SAM" id="SignalP"/>
    </source>
</evidence>
<name>A0AAV0P5J0_9ROSI</name>
<feature type="signal peptide" evidence="2">
    <location>
        <begin position="1"/>
        <end position="23"/>
    </location>
</feature>
<dbReference type="AlphaFoldDB" id="A0AAV0P5J0"/>
<evidence type="ECO:0000256" key="1">
    <source>
        <dbReference type="SAM" id="MobiDB-lite"/>
    </source>
</evidence>
<proteinExistence type="predicted"/>
<evidence type="ECO:0008006" key="5">
    <source>
        <dbReference type="Google" id="ProtNLM"/>
    </source>
</evidence>
<dbReference type="SUPFAM" id="SSF47699">
    <property type="entry name" value="Bifunctional inhibitor/lipid-transfer protein/seed storage 2S albumin"/>
    <property type="match status" value="1"/>
</dbReference>